<evidence type="ECO:0000313" key="1">
    <source>
        <dbReference type="EMBL" id="CAK6955125.1"/>
    </source>
</evidence>
<dbReference type="Proteomes" id="UP001314229">
    <property type="component" value="Unassembled WGS sequence"/>
</dbReference>
<protein>
    <submittedName>
        <fullName evidence="1">Uncharacterized protein LOC113746684</fullName>
    </submittedName>
</protein>
<dbReference type="AlphaFoldDB" id="A0AAV1N6K5"/>
<proteinExistence type="predicted"/>
<organism evidence="1 2">
    <name type="scientific">Scomber scombrus</name>
    <name type="common">Atlantic mackerel</name>
    <name type="synonym">Scomber vernalis</name>
    <dbReference type="NCBI Taxonomy" id="13677"/>
    <lineage>
        <taxon>Eukaryota</taxon>
        <taxon>Metazoa</taxon>
        <taxon>Chordata</taxon>
        <taxon>Craniata</taxon>
        <taxon>Vertebrata</taxon>
        <taxon>Euteleostomi</taxon>
        <taxon>Actinopterygii</taxon>
        <taxon>Neopterygii</taxon>
        <taxon>Teleostei</taxon>
        <taxon>Neoteleostei</taxon>
        <taxon>Acanthomorphata</taxon>
        <taxon>Pelagiaria</taxon>
        <taxon>Scombriformes</taxon>
        <taxon>Scombridae</taxon>
        <taxon>Scomber</taxon>
    </lineage>
</organism>
<gene>
    <name evidence="1" type="ORF">FSCOSCO3_A030055</name>
</gene>
<sequence length="288" mass="32336">MYQSLKLIHQSSARGNWNQSTNHLTDAAETNPPIRLSSAHMNETHLNTKQTDFNPNYDHSNSHGGICDIKEHASEENEEERTQGVLLKFLVPQASPPADSVIAAELAHIHHTVKHSGSYNSSDCALKLTHQTLSDFNIAKKRKKAKAVVTDVLAPKPVDELRNSTYTDNIDADPKRQEAYLGKQRAKWRKDRETGKKLSVSELNDRERQELKAFLWPEDRGQLGLSPAALSLAHGRISYDNMERFTERLHLVGRLSISMDELYDECVTANSVLERLYRASGVGVQGNS</sequence>
<reference evidence="1 2" key="1">
    <citation type="submission" date="2024-01" db="EMBL/GenBank/DDBJ databases">
        <authorList>
            <person name="Alioto T."/>
            <person name="Alioto T."/>
            <person name="Gomez Garrido J."/>
        </authorList>
    </citation>
    <scope>NUCLEOTIDE SEQUENCE [LARGE SCALE GENOMIC DNA]</scope>
</reference>
<keyword evidence="2" id="KW-1185">Reference proteome</keyword>
<evidence type="ECO:0000313" key="2">
    <source>
        <dbReference type="Proteomes" id="UP001314229"/>
    </source>
</evidence>
<dbReference type="EMBL" id="CAWUFR010000020">
    <property type="protein sequence ID" value="CAK6955125.1"/>
    <property type="molecule type" value="Genomic_DNA"/>
</dbReference>
<name>A0AAV1N6K5_SCOSC</name>
<accession>A0AAV1N6K5</accession>
<comment type="caution">
    <text evidence="1">The sequence shown here is derived from an EMBL/GenBank/DDBJ whole genome shotgun (WGS) entry which is preliminary data.</text>
</comment>